<protein>
    <recommendedName>
        <fullName evidence="4">Antitoxin component YwqK of the YwqJK toxin-antitoxin module</fullName>
    </recommendedName>
</protein>
<dbReference type="Proteomes" id="UP001597480">
    <property type="component" value="Unassembled WGS sequence"/>
</dbReference>
<keyword evidence="1" id="KW-0732">Signal</keyword>
<feature type="chain" id="PRO_5045419517" description="Antitoxin component YwqK of the YwqJK toxin-antitoxin module" evidence="1">
    <location>
        <begin position="21"/>
        <end position="235"/>
    </location>
</feature>
<name>A0ABW5NQN9_9FLAO</name>
<evidence type="ECO:0000313" key="3">
    <source>
        <dbReference type="Proteomes" id="UP001597480"/>
    </source>
</evidence>
<dbReference type="InterPro" id="IPR011652">
    <property type="entry name" value="MORN_2"/>
</dbReference>
<evidence type="ECO:0000256" key="1">
    <source>
        <dbReference type="SAM" id="SignalP"/>
    </source>
</evidence>
<dbReference type="SUPFAM" id="SSF82185">
    <property type="entry name" value="Histone H3 K4-specific methyltransferase SET7/9 N-terminal domain"/>
    <property type="match status" value="2"/>
</dbReference>
<gene>
    <name evidence="2" type="ORF">ACFSR3_02485</name>
</gene>
<evidence type="ECO:0008006" key="4">
    <source>
        <dbReference type="Google" id="ProtNLM"/>
    </source>
</evidence>
<sequence>MINRVSALVALLLISAVSFAQSLNQTDAAGKRHGLWKGTYEKSKRARYEGTFDHGKETGTFKFYEDNKTSTLAATRVFAADGSCVTTFFDEKGKKVSEGKEVNKLREGEWKFYDAKTEKLLSTEPYVNGKINGVRKVYFANGALAEEVAYANGVKQGAYKQYTEKGIVLEESTYKNDKMDGPATFRNAHGEVVSKGQFANNIKTGKWEFFEKGKKVREEDMTNKKVQLARKERKN</sequence>
<reference evidence="3" key="1">
    <citation type="journal article" date="2019" name="Int. J. Syst. Evol. Microbiol.">
        <title>The Global Catalogue of Microorganisms (GCM) 10K type strain sequencing project: providing services to taxonomists for standard genome sequencing and annotation.</title>
        <authorList>
            <consortium name="The Broad Institute Genomics Platform"/>
            <consortium name="The Broad Institute Genome Sequencing Center for Infectious Disease"/>
            <person name="Wu L."/>
            <person name="Ma J."/>
        </authorList>
    </citation>
    <scope>NUCLEOTIDE SEQUENCE [LARGE SCALE GENOMIC DNA]</scope>
    <source>
        <strain evidence="3">KCTC 42107</strain>
    </source>
</reference>
<organism evidence="2 3">
    <name type="scientific">Flavobacterium suzhouense</name>
    <dbReference type="NCBI Taxonomy" id="1529638"/>
    <lineage>
        <taxon>Bacteria</taxon>
        <taxon>Pseudomonadati</taxon>
        <taxon>Bacteroidota</taxon>
        <taxon>Flavobacteriia</taxon>
        <taxon>Flavobacteriales</taxon>
        <taxon>Flavobacteriaceae</taxon>
        <taxon>Flavobacterium</taxon>
    </lineage>
</organism>
<keyword evidence="3" id="KW-1185">Reference proteome</keyword>
<dbReference type="Gene3D" id="3.90.930.1">
    <property type="match status" value="1"/>
</dbReference>
<feature type="signal peptide" evidence="1">
    <location>
        <begin position="1"/>
        <end position="20"/>
    </location>
</feature>
<accession>A0ABW5NQN9</accession>
<comment type="caution">
    <text evidence="2">The sequence shown here is derived from an EMBL/GenBank/DDBJ whole genome shotgun (WGS) entry which is preliminary data.</text>
</comment>
<dbReference type="RefSeq" id="WP_379819577.1">
    <property type="nucleotide sequence ID" value="NZ_JBHUMD010000004.1"/>
</dbReference>
<dbReference type="Pfam" id="PF07661">
    <property type="entry name" value="MORN_2"/>
    <property type="match status" value="2"/>
</dbReference>
<dbReference type="EMBL" id="JBHUMD010000004">
    <property type="protein sequence ID" value="MFD2600913.1"/>
    <property type="molecule type" value="Genomic_DNA"/>
</dbReference>
<proteinExistence type="predicted"/>
<evidence type="ECO:0000313" key="2">
    <source>
        <dbReference type="EMBL" id="MFD2600913.1"/>
    </source>
</evidence>